<reference evidence="1" key="1">
    <citation type="submission" date="2022-07" db="EMBL/GenBank/DDBJ databases">
        <title>Phylogenomic reconstructions and comparative analyses of Kickxellomycotina fungi.</title>
        <authorList>
            <person name="Reynolds N.K."/>
            <person name="Stajich J.E."/>
            <person name="Barry K."/>
            <person name="Grigoriev I.V."/>
            <person name="Crous P."/>
            <person name="Smith M.E."/>
        </authorList>
    </citation>
    <scope>NUCLEOTIDE SEQUENCE</scope>
    <source>
        <strain evidence="1">Benny 63K</strain>
    </source>
</reference>
<gene>
    <name evidence="1" type="ORF">LPJ66_012192</name>
</gene>
<accession>A0ACC1I1H2</accession>
<keyword evidence="2" id="KW-1185">Reference proteome</keyword>
<feature type="non-terminal residue" evidence="1">
    <location>
        <position position="346"/>
    </location>
</feature>
<evidence type="ECO:0000313" key="2">
    <source>
        <dbReference type="Proteomes" id="UP001150581"/>
    </source>
</evidence>
<name>A0ACC1I1H2_9FUNG</name>
<evidence type="ECO:0000313" key="1">
    <source>
        <dbReference type="EMBL" id="KAJ1877038.1"/>
    </source>
</evidence>
<comment type="caution">
    <text evidence="1">The sequence shown here is derived from an EMBL/GenBank/DDBJ whole genome shotgun (WGS) entry which is preliminary data.</text>
</comment>
<protein>
    <submittedName>
        <fullName evidence="1">Uncharacterized protein</fullName>
    </submittedName>
</protein>
<dbReference type="Proteomes" id="UP001150581">
    <property type="component" value="Unassembled WGS sequence"/>
</dbReference>
<proteinExistence type="predicted"/>
<sequence length="346" mass="39498">MDNYRDEYAQLESRHNMAVIELSQAMERLRNFEDERQRLHRDKLHDQETIAALEESLREMEFGGAASGNSLESGLASAMAADDRSALLLKVARLERELDEAKRSTTAGAADFLEEVAETANREKDAALQELQRERELRKRAESEMAAQTQRASGAEMAIEEASRVKEDLQRVTEQLVASSTEISGVRSELAQARQELDRARASKLASEQERNAAQEALRRLDGNEAPSLRAENMTLEEWYAESHEQSKQFQAEIDRLSAENRQLTQKMSQLQDELTRLDIRKREIESENKRLSHVLERQSAQLAASSQFTKADVDRLQKEVVSNREEIHTLQIAVKRSKDQLIHQN</sequence>
<organism evidence="1 2">
    <name type="scientific">Kickxella alabastrina</name>
    <dbReference type="NCBI Taxonomy" id="61397"/>
    <lineage>
        <taxon>Eukaryota</taxon>
        <taxon>Fungi</taxon>
        <taxon>Fungi incertae sedis</taxon>
        <taxon>Zoopagomycota</taxon>
        <taxon>Kickxellomycotina</taxon>
        <taxon>Kickxellomycetes</taxon>
        <taxon>Kickxellales</taxon>
        <taxon>Kickxellaceae</taxon>
        <taxon>Kickxella</taxon>
    </lineage>
</organism>
<dbReference type="EMBL" id="JANBPG010004275">
    <property type="protein sequence ID" value="KAJ1877038.1"/>
    <property type="molecule type" value="Genomic_DNA"/>
</dbReference>